<feature type="compositionally biased region" description="Pro residues" evidence="1">
    <location>
        <begin position="132"/>
        <end position="153"/>
    </location>
</feature>
<organism evidence="2">
    <name type="scientific">Rhizophora mucronata</name>
    <name type="common">Asiatic mangrove</name>
    <dbReference type="NCBI Taxonomy" id="61149"/>
    <lineage>
        <taxon>Eukaryota</taxon>
        <taxon>Viridiplantae</taxon>
        <taxon>Streptophyta</taxon>
        <taxon>Embryophyta</taxon>
        <taxon>Tracheophyta</taxon>
        <taxon>Spermatophyta</taxon>
        <taxon>Magnoliopsida</taxon>
        <taxon>eudicotyledons</taxon>
        <taxon>Gunneridae</taxon>
        <taxon>Pentapetalae</taxon>
        <taxon>rosids</taxon>
        <taxon>fabids</taxon>
        <taxon>Malpighiales</taxon>
        <taxon>Rhizophoraceae</taxon>
        <taxon>Rhizophora</taxon>
    </lineage>
</organism>
<feature type="region of interest" description="Disordered" evidence="1">
    <location>
        <begin position="442"/>
        <end position="517"/>
    </location>
</feature>
<feature type="compositionally biased region" description="Basic and acidic residues" evidence="1">
    <location>
        <begin position="86"/>
        <end position="104"/>
    </location>
</feature>
<feature type="region of interest" description="Disordered" evidence="1">
    <location>
        <begin position="127"/>
        <end position="165"/>
    </location>
</feature>
<feature type="compositionally biased region" description="Basic and acidic residues" evidence="1">
    <location>
        <begin position="450"/>
        <end position="512"/>
    </location>
</feature>
<dbReference type="PANTHER" id="PTHR13413:SF0">
    <property type="entry name" value="YLP MOTIF-CONTAINING PROTEIN 1"/>
    <property type="match status" value="1"/>
</dbReference>
<evidence type="ECO:0000256" key="1">
    <source>
        <dbReference type="SAM" id="MobiDB-lite"/>
    </source>
</evidence>
<feature type="compositionally biased region" description="Polar residues" evidence="1">
    <location>
        <begin position="65"/>
        <end position="79"/>
    </location>
</feature>
<dbReference type="SUPFAM" id="SSF52540">
    <property type="entry name" value="P-loop containing nucleoside triphosphate hydrolases"/>
    <property type="match status" value="1"/>
</dbReference>
<evidence type="ECO:0000313" key="2">
    <source>
        <dbReference type="EMBL" id="MBX17135.1"/>
    </source>
</evidence>
<protein>
    <submittedName>
        <fullName evidence="2">Uncharacterized protein MANES_06G096000</fullName>
    </submittedName>
</protein>
<dbReference type="InterPro" id="IPR026314">
    <property type="entry name" value="YLP_motif_con_p1"/>
</dbReference>
<dbReference type="InterPro" id="IPR027417">
    <property type="entry name" value="P-loop_NTPase"/>
</dbReference>
<dbReference type="GO" id="GO:0005634">
    <property type="term" value="C:nucleus"/>
    <property type="evidence" value="ECO:0007669"/>
    <property type="project" value="InterPro"/>
</dbReference>
<dbReference type="GO" id="GO:0032204">
    <property type="term" value="P:regulation of telomere maintenance"/>
    <property type="evidence" value="ECO:0007669"/>
    <property type="project" value="TreeGrafter"/>
</dbReference>
<feature type="region of interest" description="Disordered" evidence="1">
    <location>
        <begin position="23"/>
        <end position="115"/>
    </location>
</feature>
<name>A0A2P2LGN7_RHIMU</name>
<dbReference type="FunFam" id="3.40.50.300:FF:000978">
    <property type="entry name" value="YLP motif-containing protein 1 isoform X3"/>
    <property type="match status" value="1"/>
</dbReference>
<dbReference type="PANTHER" id="PTHR13413">
    <property type="entry name" value="YLP MOTIF CONTAINING PROTEIN NUCLEAR PROTEIN ZAP"/>
    <property type="match status" value="1"/>
</dbReference>
<sequence>MGPGAHPGRVLCDDERRLKLIRDHGGAGGLGNAEMNGPRNDGSDMYCPFQPDGSYQPTARDESYSHSVNYPNSQQNPYGMSQYMRPRPDYRASESFVDPREVTETNRGPNMHRVGQYGALNSNEERVFMGHLPPPPPPLPVSPPPPPPPPPLEHPQSEFSAYSSPPKSSFSLFPVPISSTENNPYLHNKSLSHVSTSLLSEEQKMSLRQYPGEDQSFLPKQLSPDKPSVVDASCLFKKPHRANRPDHIVIILRGLPGSGKSYLAKIMRDLEVESGRNAPRIHSMDDYFMTEVEKVEEGDVSKSLGLVRGKKPMVKKVMEYFYEPEMEEVYRDSMLKAFKKTLEEGIFTFVIVDDRNLRVADFAQFWAIAKRSGYEVYISEATYSDPVGCAARNIHGFTLDEIEKMASQWEDVPPLYLRLDIKSLFHGDDLMKSAIQEVDMDTEDGSFDIDPSRLQKSKPEDTNDHSVEDDAAHEDREKRWDAEEDHPGGEVIELGKSKWSDDLDEDKKKGSENVKGNSHALSGLIQAYKKRRKSVHWNDQGANTGFSIGASKKANILSLVIGPGAGYNLKSNPLPEEESKTLAHNIGKSSQQSIFQEQLRAERESFKAVFDRRRQRIGGFDLDEE</sequence>
<dbReference type="AlphaFoldDB" id="A0A2P2LGN7"/>
<dbReference type="Gene3D" id="3.40.50.300">
    <property type="entry name" value="P-loop containing nucleotide triphosphate hydrolases"/>
    <property type="match status" value="1"/>
</dbReference>
<accession>A0A2P2LGN7</accession>
<dbReference type="EMBL" id="GGEC01036651">
    <property type="protein sequence ID" value="MBX17135.1"/>
    <property type="molecule type" value="Transcribed_RNA"/>
</dbReference>
<reference evidence="2" key="1">
    <citation type="submission" date="2018-02" db="EMBL/GenBank/DDBJ databases">
        <title>Rhizophora mucronata_Transcriptome.</title>
        <authorList>
            <person name="Meera S.P."/>
            <person name="Sreeshan A."/>
            <person name="Augustine A."/>
        </authorList>
    </citation>
    <scope>NUCLEOTIDE SEQUENCE</scope>
    <source>
        <tissue evidence="2">Leaf</tissue>
    </source>
</reference>
<proteinExistence type="predicted"/>